<dbReference type="Gene3D" id="3.90.1140.10">
    <property type="entry name" value="Cyclic phosphodiesterase"/>
    <property type="match status" value="1"/>
</dbReference>
<dbReference type="OrthoDB" id="514292at2759"/>
<dbReference type="STRING" id="685588.A0A067TH76"/>
<name>A0A067TH76_GALM3</name>
<organism evidence="1 2">
    <name type="scientific">Galerina marginata (strain CBS 339.88)</name>
    <dbReference type="NCBI Taxonomy" id="685588"/>
    <lineage>
        <taxon>Eukaryota</taxon>
        <taxon>Fungi</taxon>
        <taxon>Dikarya</taxon>
        <taxon>Basidiomycota</taxon>
        <taxon>Agaricomycotina</taxon>
        <taxon>Agaricomycetes</taxon>
        <taxon>Agaricomycetidae</taxon>
        <taxon>Agaricales</taxon>
        <taxon>Agaricineae</taxon>
        <taxon>Strophariaceae</taxon>
        <taxon>Galerina</taxon>
    </lineage>
</organism>
<dbReference type="Proteomes" id="UP000027222">
    <property type="component" value="Unassembled WGS sequence"/>
</dbReference>
<dbReference type="EMBL" id="KL142370">
    <property type="protein sequence ID" value="KDR81712.1"/>
    <property type="molecule type" value="Genomic_DNA"/>
</dbReference>
<evidence type="ECO:0008006" key="3">
    <source>
        <dbReference type="Google" id="ProtNLM"/>
    </source>
</evidence>
<sequence>MGLSLWIVPDEKDAVKLEHLMRLCQNDPSISLTSASYPNFYPHITLASFPLSMGNDLDSIGFCIQKSGAPVRCTFASVDIGTHYFRSVYVAIKVTPDLVSLHERVHKELGTEPRTPAFPHMSLCYIGDIDAAAGERERYHEELKKNGKIKMTSQDEDEKTVCLNCGSSGTIDWMDNFEAHEVWAVRCEGPVEGWAILRKFSLTKI</sequence>
<accession>A0A067TH76</accession>
<dbReference type="Pfam" id="PF07823">
    <property type="entry name" value="CPDase"/>
    <property type="match status" value="1"/>
</dbReference>
<dbReference type="GO" id="GO:0004113">
    <property type="term" value="F:2',3'-cyclic-nucleotide 3'-phosphodiesterase activity"/>
    <property type="evidence" value="ECO:0007669"/>
    <property type="project" value="TreeGrafter"/>
</dbReference>
<dbReference type="InterPro" id="IPR009097">
    <property type="entry name" value="Cyclic_Pdiesterase"/>
</dbReference>
<dbReference type="AlphaFoldDB" id="A0A067TH76"/>
<keyword evidence="2" id="KW-1185">Reference proteome</keyword>
<gene>
    <name evidence="1" type="ORF">GALMADRAFT_239860</name>
</gene>
<dbReference type="GO" id="GO:0009187">
    <property type="term" value="P:cyclic nucleotide metabolic process"/>
    <property type="evidence" value="ECO:0007669"/>
    <property type="project" value="TreeGrafter"/>
</dbReference>
<dbReference type="SUPFAM" id="SSF55144">
    <property type="entry name" value="LigT-like"/>
    <property type="match status" value="1"/>
</dbReference>
<reference evidence="2" key="1">
    <citation type="journal article" date="2014" name="Proc. Natl. Acad. Sci. U.S.A.">
        <title>Extensive sampling of basidiomycete genomes demonstrates inadequacy of the white-rot/brown-rot paradigm for wood decay fungi.</title>
        <authorList>
            <person name="Riley R."/>
            <person name="Salamov A.A."/>
            <person name="Brown D.W."/>
            <person name="Nagy L.G."/>
            <person name="Floudas D."/>
            <person name="Held B.W."/>
            <person name="Levasseur A."/>
            <person name="Lombard V."/>
            <person name="Morin E."/>
            <person name="Otillar R."/>
            <person name="Lindquist E.A."/>
            <person name="Sun H."/>
            <person name="LaButti K.M."/>
            <person name="Schmutz J."/>
            <person name="Jabbour D."/>
            <person name="Luo H."/>
            <person name="Baker S.E."/>
            <person name="Pisabarro A.G."/>
            <person name="Walton J.D."/>
            <person name="Blanchette R.A."/>
            <person name="Henrissat B."/>
            <person name="Martin F."/>
            <person name="Cullen D."/>
            <person name="Hibbett D.S."/>
            <person name="Grigoriev I.V."/>
        </authorList>
    </citation>
    <scope>NUCLEOTIDE SEQUENCE [LARGE SCALE GENOMIC DNA]</scope>
    <source>
        <strain evidence="2">CBS 339.88</strain>
    </source>
</reference>
<dbReference type="PANTHER" id="PTHR28141:SF1">
    <property type="entry name" value="2',3'-CYCLIC-NUCLEOTIDE 3'-PHOSPHODIESTERASE"/>
    <property type="match status" value="1"/>
</dbReference>
<protein>
    <recommendedName>
        <fullName evidence="3">2',3'-cyclic-nucleotide 3'-phosphodiesterase</fullName>
    </recommendedName>
</protein>
<proteinExistence type="predicted"/>
<dbReference type="InterPro" id="IPR012386">
    <property type="entry name" value="Cyclic-nucl_3Pdiesterase"/>
</dbReference>
<dbReference type="HOGENOM" id="CLU_081919_0_0_1"/>
<evidence type="ECO:0000313" key="1">
    <source>
        <dbReference type="EMBL" id="KDR81712.1"/>
    </source>
</evidence>
<dbReference type="PANTHER" id="PTHR28141">
    <property type="entry name" value="2',3'-CYCLIC-NUCLEOTIDE 3'-PHOSPHODIESTERASE"/>
    <property type="match status" value="1"/>
</dbReference>
<evidence type="ECO:0000313" key="2">
    <source>
        <dbReference type="Proteomes" id="UP000027222"/>
    </source>
</evidence>